<dbReference type="InterPro" id="IPR050570">
    <property type="entry name" value="Cell_wall_metabolism_enzyme"/>
</dbReference>
<dbReference type="EMBL" id="VSSQ01010724">
    <property type="protein sequence ID" value="MPM45047.1"/>
    <property type="molecule type" value="Genomic_DNA"/>
</dbReference>
<name>A0A644ZWB6_9ZZZZ</name>
<keyword evidence="2" id="KW-0175">Coiled coil</keyword>
<evidence type="ECO:0000313" key="5">
    <source>
        <dbReference type="EMBL" id="MPM45047.1"/>
    </source>
</evidence>
<comment type="caution">
    <text evidence="5">The sequence shown here is derived from an EMBL/GenBank/DDBJ whole genome shotgun (WGS) entry which is preliminary data.</text>
</comment>
<dbReference type="GO" id="GO:0004222">
    <property type="term" value="F:metalloendopeptidase activity"/>
    <property type="evidence" value="ECO:0007669"/>
    <property type="project" value="TreeGrafter"/>
</dbReference>
<protein>
    <submittedName>
        <fullName evidence="5">Murein hydrolase activator EnvC</fullName>
    </submittedName>
</protein>
<dbReference type="InterPro" id="IPR016047">
    <property type="entry name" value="M23ase_b-sheet_dom"/>
</dbReference>
<feature type="domain" description="Peptidoglycan hydrolase PcsB coiled-coil" evidence="4">
    <location>
        <begin position="115"/>
        <end position="186"/>
    </location>
</feature>
<dbReference type="SUPFAM" id="SSF51261">
    <property type="entry name" value="Duplicated hybrid motif"/>
    <property type="match status" value="1"/>
</dbReference>
<feature type="coiled-coil region" evidence="2">
    <location>
        <begin position="167"/>
        <end position="264"/>
    </location>
</feature>
<reference evidence="5" key="1">
    <citation type="submission" date="2019-08" db="EMBL/GenBank/DDBJ databases">
        <authorList>
            <person name="Kucharzyk K."/>
            <person name="Murdoch R.W."/>
            <person name="Higgins S."/>
            <person name="Loffler F."/>
        </authorList>
    </citation>
    <scope>NUCLEOTIDE SEQUENCE</scope>
</reference>
<dbReference type="Pfam" id="PF24568">
    <property type="entry name" value="CC_PcsB"/>
    <property type="match status" value="1"/>
</dbReference>
<gene>
    <name evidence="5" type="primary">envC_10</name>
    <name evidence="5" type="ORF">SDC9_91732</name>
</gene>
<dbReference type="Pfam" id="PF01551">
    <property type="entry name" value="Peptidase_M23"/>
    <property type="match status" value="1"/>
</dbReference>
<dbReference type="Gene3D" id="6.10.250.3150">
    <property type="match status" value="1"/>
</dbReference>
<accession>A0A644ZWB6</accession>
<evidence type="ECO:0000256" key="1">
    <source>
        <dbReference type="ARBA" id="ARBA00022729"/>
    </source>
</evidence>
<feature type="coiled-coil region" evidence="2">
    <location>
        <begin position="100"/>
        <end position="127"/>
    </location>
</feature>
<organism evidence="5">
    <name type="scientific">bioreactor metagenome</name>
    <dbReference type="NCBI Taxonomy" id="1076179"/>
    <lineage>
        <taxon>unclassified sequences</taxon>
        <taxon>metagenomes</taxon>
        <taxon>ecological metagenomes</taxon>
    </lineage>
</organism>
<feature type="domain" description="M23ase beta-sheet core" evidence="3">
    <location>
        <begin position="305"/>
        <end position="399"/>
    </location>
</feature>
<evidence type="ECO:0000259" key="4">
    <source>
        <dbReference type="Pfam" id="PF24568"/>
    </source>
</evidence>
<sequence length="404" mass="45270">MNLFCKKITGFFILFFLTASLLLFFTGGLIYAAEKKEDDIDRQIKKQQEEYQRIQKQISTTKKKLTETTKKEKTVTQQIEVLSQKITITRQKVNVVTLKVKKIQKNIVNLSSQIVDKNKKIAQVEELLRNRLVSIYKYGGVSDFNLLLSSQGAEDALANSYLLGKIAEQDQQLINELKFQKQKLSETQEQLKNQKASLESHGKELKAQTNELKGAANERNAILARVRKDKDLYMAQQNELLRASKELQATVKRLLAEKRKLAAKKHPGKPQTVYYRGGRLAWPVQGTITSTFGTRVHPIFKTKITHTGLDISAPNGTPVKAADTGEVLFTGWLSGYGNVVILDHGGNLTTVYAHLSRIECTEGAKVNRGSMIGRVGATGVATGNHLHFETRVNGDAVNPMRYLQ</sequence>
<proteinExistence type="predicted"/>
<dbReference type="InterPro" id="IPR057309">
    <property type="entry name" value="PcsB_CC"/>
</dbReference>
<evidence type="ECO:0000259" key="3">
    <source>
        <dbReference type="Pfam" id="PF01551"/>
    </source>
</evidence>
<keyword evidence="5" id="KW-0378">Hydrolase</keyword>
<evidence type="ECO:0000256" key="2">
    <source>
        <dbReference type="SAM" id="Coils"/>
    </source>
</evidence>
<dbReference type="Gene3D" id="2.70.70.10">
    <property type="entry name" value="Glucose Permease (Domain IIA)"/>
    <property type="match status" value="1"/>
</dbReference>
<dbReference type="InterPro" id="IPR011055">
    <property type="entry name" value="Dup_hybrid_motif"/>
</dbReference>
<feature type="coiled-coil region" evidence="2">
    <location>
        <begin position="30"/>
        <end position="71"/>
    </location>
</feature>
<keyword evidence="1" id="KW-0732">Signal</keyword>
<dbReference type="CDD" id="cd12797">
    <property type="entry name" value="M23_peptidase"/>
    <property type="match status" value="1"/>
</dbReference>
<dbReference type="PANTHER" id="PTHR21666">
    <property type="entry name" value="PEPTIDASE-RELATED"/>
    <property type="match status" value="1"/>
</dbReference>
<dbReference type="PANTHER" id="PTHR21666:SF289">
    <property type="entry name" value="L-ALA--D-GLU ENDOPEPTIDASE"/>
    <property type="match status" value="1"/>
</dbReference>
<dbReference type="AlphaFoldDB" id="A0A644ZWB6"/>